<comment type="pathway">
    <text evidence="1">Protein modification; protein lipoylation via exogenous pathway; protein N(6)-(lipoyl)lysine from lipoate: step 2/2.</text>
</comment>
<keyword evidence="4 9" id="KW-0436">Ligase</keyword>
<accession>C5J6I3</accession>
<keyword evidence="6" id="KW-0067">ATP-binding</keyword>
<evidence type="ECO:0000259" key="8">
    <source>
        <dbReference type="PROSITE" id="PS51733"/>
    </source>
</evidence>
<evidence type="ECO:0000256" key="2">
    <source>
        <dbReference type="ARBA" id="ARBA00005124"/>
    </source>
</evidence>
<gene>
    <name evidence="9" type="primary">lplA</name>
    <name evidence="9" type="ordered locus">MCJ_003870</name>
</gene>
<evidence type="ECO:0000256" key="3">
    <source>
        <dbReference type="ARBA" id="ARBA00012367"/>
    </source>
</evidence>
<keyword evidence="5" id="KW-0547">Nucleotide-binding</keyword>
<name>C5J6I3_MESCH</name>
<protein>
    <recommendedName>
        <fullName evidence="3">lipoate--protein ligase</fullName>
        <ecNumber evidence="3">6.3.1.20</ecNumber>
    </recommendedName>
</protein>
<dbReference type="Proteomes" id="UP000001491">
    <property type="component" value="Chromosome"/>
</dbReference>
<dbReference type="Gene3D" id="3.30.390.50">
    <property type="entry name" value="CO dehydrogenase flavoprotein, C-terminal domain"/>
    <property type="match status" value="1"/>
</dbReference>
<dbReference type="InterPro" id="IPR004562">
    <property type="entry name" value="LipoylTrfase_LipoateP_Ligase"/>
</dbReference>
<dbReference type="EMBL" id="FM864216">
    <property type="protein sequence ID" value="CAT05075.1"/>
    <property type="molecule type" value="Genomic_DNA"/>
</dbReference>
<evidence type="ECO:0000256" key="4">
    <source>
        <dbReference type="ARBA" id="ARBA00022598"/>
    </source>
</evidence>
<sequence>MKIFTNTKTNPFITLVLEEMLLKDETINEDILYFYQHDNAIIIGKNQNIYQEVKLEVVEAEKIQVYRRLSGGGAVYHDLGNINFSFITDKDQHSYAKFLNPIIEFFNSLGLQAEYKGRNDILVNGAKVSGNAQIIYKNKIVHHGTILFNANLAKLSEVLIPNKLKIESKGIKSIRQRVTNILAELNNGMTDGEFIKKLIEFFENKYHTSARDVVDAYLNSPEKNATFQQLSKLRGSSEWIFGTNPAFSYENIAKTSGGILKVLANVDKNIIKNIKFEGDFLSQREVEDIEKLLTNVAYDKKEIRLILSQITNLDEYFSNISIDEILELIFGENNV</sequence>
<dbReference type="EC" id="6.3.1.20" evidence="3"/>
<dbReference type="PROSITE" id="PS51733">
    <property type="entry name" value="BPL_LPL_CATALYTIC"/>
    <property type="match status" value="1"/>
</dbReference>
<dbReference type="AlphaFoldDB" id="C5J6I3"/>
<evidence type="ECO:0000256" key="1">
    <source>
        <dbReference type="ARBA" id="ARBA00005085"/>
    </source>
</evidence>
<evidence type="ECO:0000313" key="10">
    <source>
        <dbReference type="Proteomes" id="UP000001491"/>
    </source>
</evidence>
<evidence type="ECO:0000256" key="6">
    <source>
        <dbReference type="ARBA" id="ARBA00022840"/>
    </source>
</evidence>
<evidence type="ECO:0000313" key="9">
    <source>
        <dbReference type="EMBL" id="CAT05075.1"/>
    </source>
</evidence>
<dbReference type="PANTHER" id="PTHR12561">
    <property type="entry name" value="LIPOATE-PROTEIN LIGASE"/>
    <property type="match status" value="1"/>
</dbReference>
<dbReference type="NCBIfam" id="TIGR00545">
    <property type="entry name" value="lipoyltrans"/>
    <property type="match status" value="1"/>
</dbReference>
<dbReference type="GO" id="GO:0009249">
    <property type="term" value="P:protein lipoylation"/>
    <property type="evidence" value="ECO:0007669"/>
    <property type="project" value="InterPro"/>
</dbReference>
<dbReference type="GO" id="GO:0016979">
    <property type="term" value="F:lipoate-protein ligase activity"/>
    <property type="evidence" value="ECO:0007669"/>
    <property type="project" value="UniProtKB-EC"/>
</dbReference>
<keyword evidence="10" id="KW-1185">Reference proteome</keyword>
<dbReference type="SUPFAM" id="SSF82649">
    <property type="entry name" value="SufE/NifU"/>
    <property type="match status" value="1"/>
</dbReference>
<comment type="pathway">
    <text evidence="2">Protein modification; protein lipoylation via exogenous pathway; protein N(6)-(lipoyl)lysine from lipoate: step 1/2.</text>
</comment>
<evidence type="ECO:0000256" key="7">
    <source>
        <dbReference type="ARBA" id="ARBA00048037"/>
    </source>
</evidence>
<proteinExistence type="predicted"/>
<dbReference type="Pfam" id="PF10437">
    <property type="entry name" value="Lip_prot_lig_C"/>
    <property type="match status" value="1"/>
</dbReference>
<dbReference type="InterPro" id="IPR004143">
    <property type="entry name" value="BPL_LPL_catalytic"/>
</dbReference>
<reference evidence="10" key="1">
    <citation type="journal article" date="2009" name="BMC Bioinformatics">
        <title>The Mycoplasma conjunctivae genome sequencing, annotation and analysis.</title>
        <authorList>
            <person name="Calderon-Copete S.P."/>
            <person name="Wigger G."/>
            <person name="Wunderlin C."/>
            <person name="Schmidheini T."/>
            <person name="Frey J."/>
            <person name="Quail M.A."/>
            <person name="Falquet L."/>
        </authorList>
    </citation>
    <scope>NUCLEOTIDE SEQUENCE [LARGE SCALE GENOMIC DNA]</scope>
    <source>
        <strain evidence="10">ATCC 25834 / NCTC 10147 / HRC/581</strain>
    </source>
</reference>
<organism evidence="9 10">
    <name type="scientific">Mesomycoplasma conjunctivae (strain ATCC 25834 / NCTC 10147 / HRC/581)</name>
    <name type="common">Mycoplasma conjunctivae</name>
    <dbReference type="NCBI Taxonomy" id="572263"/>
    <lineage>
        <taxon>Bacteria</taxon>
        <taxon>Bacillati</taxon>
        <taxon>Mycoplasmatota</taxon>
        <taxon>Mycoplasmoidales</taxon>
        <taxon>Metamycoplasmataceae</taxon>
        <taxon>Mesomycoplasma</taxon>
    </lineage>
</organism>
<dbReference type="SUPFAM" id="SSF55681">
    <property type="entry name" value="Class II aaRS and biotin synthetases"/>
    <property type="match status" value="1"/>
</dbReference>
<dbReference type="GO" id="GO:0005524">
    <property type="term" value="F:ATP binding"/>
    <property type="evidence" value="ECO:0007669"/>
    <property type="project" value="UniProtKB-KW"/>
</dbReference>
<dbReference type="GO" id="GO:0005737">
    <property type="term" value="C:cytoplasm"/>
    <property type="evidence" value="ECO:0007669"/>
    <property type="project" value="TreeGrafter"/>
</dbReference>
<dbReference type="PANTHER" id="PTHR12561:SF3">
    <property type="entry name" value="LIPOYLTRANSFERASE 1, MITOCHONDRIAL"/>
    <property type="match status" value="1"/>
</dbReference>
<dbReference type="eggNOG" id="COG0095">
    <property type="taxonomic scope" value="Bacteria"/>
</dbReference>
<dbReference type="Gene3D" id="3.30.930.10">
    <property type="entry name" value="Bira Bifunctional Protein, Domain 2"/>
    <property type="match status" value="1"/>
</dbReference>
<feature type="domain" description="BPL/LPL catalytic" evidence="8">
    <location>
        <begin position="26"/>
        <end position="210"/>
    </location>
</feature>
<evidence type="ECO:0000256" key="5">
    <source>
        <dbReference type="ARBA" id="ARBA00022741"/>
    </source>
</evidence>
<dbReference type="InterPro" id="IPR019491">
    <property type="entry name" value="Lipoate_protein_ligase_C"/>
</dbReference>
<dbReference type="HOGENOM" id="CLU_022986_0_2_14"/>
<dbReference type="CDD" id="cd16443">
    <property type="entry name" value="LplA"/>
    <property type="match status" value="1"/>
</dbReference>
<dbReference type="KEGG" id="mco:MCJ_003870"/>
<dbReference type="UniPathway" id="UPA00537">
    <property type="reaction ID" value="UER00594"/>
</dbReference>
<dbReference type="InterPro" id="IPR045864">
    <property type="entry name" value="aa-tRNA-synth_II/BPL/LPL"/>
</dbReference>
<dbReference type="GO" id="GO:0017118">
    <property type="term" value="F:lipoyltransferase activity"/>
    <property type="evidence" value="ECO:0007669"/>
    <property type="project" value="TreeGrafter"/>
</dbReference>
<comment type="catalytic activity">
    <reaction evidence="7">
        <text>L-lysyl-[lipoyl-carrier protein] + (R)-lipoate + ATP = N(6)-[(R)-lipoyl]-L-lysyl-[lipoyl-carrier protein] + AMP + diphosphate + H(+)</text>
        <dbReference type="Rhea" id="RHEA:49288"/>
        <dbReference type="Rhea" id="RHEA-COMP:10500"/>
        <dbReference type="Rhea" id="RHEA-COMP:10502"/>
        <dbReference type="ChEBI" id="CHEBI:15378"/>
        <dbReference type="ChEBI" id="CHEBI:29969"/>
        <dbReference type="ChEBI" id="CHEBI:30616"/>
        <dbReference type="ChEBI" id="CHEBI:33019"/>
        <dbReference type="ChEBI" id="CHEBI:83088"/>
        <dbReference type="ChEBI" id="CHEBI:83099"/>
        <dbReference type="ChEBI" id="CHEBI:456215"/>
        <dbReference type="EC" id="6.3.1.20"/>
    </reaction>
</comment>
<dbReference type="Pfam" id="PF21948">
    <property type="entry name" value="LplA-B_cat"/>
    <property type="match status" value="1"/>
</dbReference>